<dbReference type="InterPro" id="IPR015870">
    <property type="entry name" value="UDP-acyl_N-AcGlcN_deAcase_N"/>
</dbReference>
<evidence type="ECO:0000256" key="10">
    <source>
        <dbReference type="ARBA" id="ARBA00023098"/>
    </source>
</evidence>
<comment type="caution">
    <text evidence="13">The sequence shown here is derived from an EMBL/GenBank/DDBJ whole genome shotgun (WGS) entry which is preliminary data.</text>
</comment>
<evidence type="ECO:0000256" key="9">
    <source>
        <dbReference type="ARBA" id="ARBA00022833"/>
    </source>
</evidence>
<proteinExistence type="inferred from homology"/>
<dbReference type="InterPro" id="IPR020568">
    <property type="entry name" value="Ribosomal_Su5_D2-typ_SF"/>
</dbReference>
<organism evidence="13 14">
    <name type="scientific">Aerophobetes bacterium</name>
    <dbReference type="NCBI Taxonomy" id="2030807"/>
    <lineage>
        <taxon>Bacteria</taxon>
        <taxon>Candidatus Aerophobota</taxon>
    </lineage>
</organism>
<dbReference type="Gene3D" id="3.30.1700.10">
    <property type="entry name" value="lpxc deacetylase, domain 2"/>
    <property type="match status" value="1"/>
</dbReference>
<gene>
    <name evidence="12 13" type="primary">lpxC</name>
    <name evidence="13" type="ORF">COB21_00655</name>
</gene>
<dbReference type="EC" id="3.5.1.108" evidence="4 12"/>
<evidence type="ECO:0000256" key="6">
    <source>
        <dbReference type="ARBA" id="ARBA00022556"/>
    </source>
</evidence>
<dbReference type="GO" id="GO:0016020">
    <property type="term" value="C:membrane"/>
    <property type="evidence" value="ECO:0007669"/>
    <property type="project" value="GOC"/>
</dbReference>
<protein>
    <recommendedName>
        <fullName evidence="4 12">UDP-3-O-acyl-N-acetylglucosamine deacetylase</fullName>
        <shortName evidence="12">UDP-3-O-acyl-GlcNAc deacetylase</shortName>
        <ecNumber evidence="4 12">3.5.1.108</ecNumber>
    </recommendedName>
    <alternativeName>
        <fullName evidence="12">UDP-3-O-[R-3-hydroxymyristoyl]-N-acetylglucosamine deacetylase</fullName>
    </alternativeName>
</protein>
<comment type="similarity">
    <text evidence="12">Belongs to the LpxC family.</text>
</comment>
<dbReference type="Gene3D" id="3.30.230.20">
    <property type="entry name" value="lpxc deacetylase, domain 1"/>
    <property type="match status" value="1"/>
</dbReference>
<dbReference type="SUPFAM" id="SSF54211">
    <property type="entry name" value="Ribosomal protein S5 domain 2-like"/>
    <property type="match status" value="2"/>
</dbReference>
<evidence type="ECO:0000256" key="3">
    <source>
        <dbReference type="ARBA" id="ARBA00005002"/>
    </source>
</evidence>
<name>A0A2A4X8K0_UNCAE</name>
<evidence type="ECO:0000256" key="5">
    <source>
        <dbReference type="ARBA" id="ARBA00022516"/>
    </source>
</evidence>
<keyword evidence="5 12" id="KW-0444">Lipid biosynthesis</keyword>
<evidence type="ECO:0000256" key="7">
    <source>
        <dbReference type="ARBA" id="ARBA00022723"/>
    </source>
</evidence>
<feature type="binding site" evidence="12">
    <location>
        <position position="252"/>
    </location>
    <ligand>
        <name>Zn(2+)</name>
        <dbReference type="ChEBI" id="CHEBI:29105"/>
    </ligand>
</feature>
<keyword evidence="8 12" id="KW-0378">Hydrolase</keyword>
<keyword evidence="7 12" id="KW-0479">Metal-binding</keyword>
<evidence type="ECO:0000313" key="13">
    <source>
        <dbReference type="EMBL" id="PCI78377.1"/>
    </source>
</evidence>
<comment type="pathway">
    <text evidence="3 12">Glycolipid biosynthesis; lipid IV(A) biosynthesis; lipid IV(A) from (3R)-3-hydroxytetradecanoyl-[acyl-carrier-protein] and UDP-N-acetyl-alpha-D-glucosamine: step 2/6.</text>
</comment>
<comment type="catalytic activity">
    <reaction evidence="11 12">
        <text>a UDP-3-O-[(3R)-3-hydroxyacyl]-N-acetyl-alpha-D-glucosamine + H2O = a UDP-3-O-[(3R)-3-hydroxyacyl]-alpha-D-glucosamine + acetate</text>
        <dbReference type="Rhea" id="RHEA:67816"/>
        <dbReference type="ChEBI" id="CHEBI:15377"/>
        <dbReference type="ChEBI" id="CHEBI:30089"/>
        <dbReference type="ChEBI" id="CHEBI:137740"/>
        <dbReference type="ChEBI" id="CHEBI:173225"/>
        <dbReference type="EC" id="3.5.1.108"/>
    </reaction>
</comment>
<dbReference type="InterPro" id="IPR011334">
    <property type="entry name" value="UDP-acyl_GlcNac_deAcase_C"/>
</dbReference>
<dbReference type="Proteomes" id="UP000218775">
    <property type="component" value="Unassembled WGS sequence"/>
</dbReference>
<sequence length="297" mass="33017">MSAVDEHASSSRHARTIKREVGLEGLGLFTGEKVCLKLKPAEEGAGIFFTRTDLPGNPRLQASIDNVIDTPRCTILGCKEFQIQTVEHVLSAIKAYNIDNIEIEVNGSEVPSCDGSAFPFVELIENAGVVSQRGLKKVFHLDSPVFWTKGNVQLVALPSEEFRISYTLSYPNSDSDILKAQFYTIHLNEASYKEEIAKARTFSPYDEVVPLIEAGKIKGGRLDNAVIIKGNKILNPEGVRYEDEMVRHKILDLVGDLCLMQHCFLAHVIAIRSGHFSNTSFAKELINHFDMEMARHG</sequence>
<dbReference type="GO" id="GO:0009245">
    <property type="term" value="P:lipid A biosynthetic process"/>
    <property type="evidence" value="ECO:0007669"/>
    <property type="project" value="UniProtKB-UniRule"/>
</dbReference>
<keyword evidence="6 12" id="KW-0441">Lipid A biosynthesis</keyword>
<evidence type="ECO:0000256" key="4">
    <source>
        <dbReference type="ARBA" id="ARBA00012745"/>
    </source>
</evidence>
<dbReference type="PANTHER" id="PTHR33694">
    <property type="entry name" value="UDP-3-O-ACYL-N-ACETYLGLUCOSAMINE DEACETYLASE 1, MITOCHONDRIAL-RELATED"/>
    <property type="match status" value="1"/>
</dbReference>
<feature type="binding site" evidence="12">
    <location>
        <position position="248"/>
    </location>
    <ligand>
        <name>Zn(2+)</name>
        <dbReference type="ChEBI" id="CHEBI:29105"/>
    </ligand>
</feature>
<evidence type="ECO:0000256" key="12">
    <source>
        <dbReference type="HAMAP-Rule" id="MF_00388"/>
    </source>
</evidence>
<dbReference type="GO" id="GO:0046872">
    <property type="term" value="F:metal ion binding"/>
    <property type="evidence" value="ECO:0007669"/>
    <property type="project" value="UniProtKB-KW"/>
</dbReference>
<dbReference type="GO" id="GO:0103117">
    <property type="term" value="F:UDP-3-O-acyl-N-acetylglucosamine deacetylase activity"/>
    <property type="evidence" value="ECO:0007669"/>
    <property type="project" value="UniProtKB-UniRule"/>
</dbReference>
<comment type="cofactor">
    <cofactor evidence="1 12">
        <name>Zn(2+)</name>
        <dbReference type="ChEBI" id="CHEBI:29105"/>
    </cofactor>
</comment>
<dbReference type="AlphaFoldDB" id="A0A2A4X8K0"/>
<dbReference type="HAMAP" id="MF_00388">
    <property type="entry name" value="LpxC"/>
    <property type="match status" value="1"/>
</dbReference>
<dbReference type="Pfam" id="PF03331">
    <property type="entry name" value="LpxC"/>
    <property type="match status" value="1"/>
</dbReference>
<dbReference type="InterPro" id="IPR004463">
    <property type="entry name" value="UDP-acyl_GlcNac_deAcase"/>
</dbReference>
<feature type="active site" description="Proton donor" evidence="12">
    <location>
        <position position="275"/>
    </location>
</feature>
<keyword evidence="10 12" id="KW-0443">Lipid metabolism</keyword>
<evidence type="ECO:0000256" key="8">
    <source>
        <dbReference type="ARBA" id="ARBA00022801"/>
    </source>
</evidence>
<comment type="function">
    <text evidence="2 12">Catalyzes the hydrolysis of UDP-3-O-myristoyl-N-acetylglucosamine to form UDP-3-O-myristoylglucosamine and acetate, the committed step in lipid A biosynthesis.</text>
</comment>
<evidence type="ECO:0000313" key="14">
    <source>
        <dbReference type="Proteomes" id="UP000218775"/>
    </source>
</evidence>
<reference evidence="14" key="1">
    <citation type="submission" date="2017-08" db="EMBL/GenBank/DDBJ databases">
        <title>A dynamic microbial community with high functional redundancy inhabits the cold, oxic subseafloor aquifer.</title>
        <authorList>
            <person name="Tully B.J."/>
            <person name="Wheat C.G."/>
            <person name="Glazer B.T."/>
            <person name="Huber J.A."/>
        </authorList>
    </citation>
    <scope>NUCLEOTIDE SEQUENCE [LARGE SCALE GENOMIC DNA]</scope>
</reference>
<dbReference type="PANTHER" id="PTHR33694:SF1">
    <property type="entry name" value="UDP-3-O-ACYL-N-ACETYLGLUCOSAMINE DEACETYLASE 1, MITOCHONDRIAL-RELATED"/>
    <property type="match status" value="1"/>
</dbReference>
<evidence type="ECO:0000256" key="1">
    <source>
        <dbReference type="ARBA" id="ARBA00001947"/>
    </source>
</evidence>
<dbReference type="EMBL" id="NVUK01000006">
    <property type="protein sequence ID" value="PCI78377.1"/>
    <property type="molecule type" value="Genomic_DNA"/>
</dbReference>
<dbReference type="UniPathway" id="UPA00359">
    <property type="reaction ID" value="UER00478"/>
</dbReference>
<evidence type="ECO:0000256" key="2">
    <source>
        <dbReference type="ARBA" id="ARBA00002923"/>
    </source>
</evidence>
<accession>A0A2A4X8K0</accession>
<keyword evidence="9 12" id="KW-0862">Zinc</keyword>
<evidence type="ECO:0000256" key="11">
    <source>
        <dbReference type="ARBA" id="ARBA00024535"/>
    </source>
</evidence>
<feature type="binding site" evidence="12">
    <location>
        <position position="88"/>
    </location>
    <ligand>
        <name>Zn(2+)</name>
        <dbReference type="ChEBI" id="CHEBI:29105"/>
    </ligand>
</feature>
<dbReference type="NCBIfam" id="TIGR00325">
    <property type="entry name" value="lpxC"/>
    <property type="match status" value="1"/>
</dbReference>